<proteinExistence type="predicted"/>
<dbReference type="InParanoid" id="A0A136J0C6"/>
<evidence type="ECO:0000313" key="2">
    <source>
        <dbReference type="Proteomes" id="UP000070501"/>
    </source>
</evidence>
<name>A0A136J0C6_9PEZI</name>
<dbReference type="AlphaFoldDB" id="A0A136J0C6"/>
<dbReference type="Proteomes" id="UP000070501">
    <property type="component" value="Unassembled WGS sequence"/>
</dbReference>
<sequence length="85" mass="9356">MKKTRCPTMVLVGQLAPWCSSSSAQKADCALLCGIITLCTSSQGRLLHRPGIRHVRIKMFAWWKRNKTRSNSDCVGAGAVESVNH</sequence>
<keyword evidence="2" id="KW-1185">Reference proteome</keyword>
<dbReference type="EMBL" id="KQ964252">
    <property type="protein sequence ID" value="KXJ90466.1"/>
    <property type="molecule type" value="Genomic_DNA"/>
</dbReference>
<reference evidence="2" key="1">
    <citation type="submission" date="2016-02" db="EMBL/GenBank/DDBJ databases">
        <title>Draft genome sequence of Microdochium bolleyi, a fungal endophyte of beachgrass.</title>
        <authorList>
            <consortium name="DOE Joint Genome Institute"/>
            <person name="David A.S."/>
            <person name="May G."/>
            <person name="Haridas S."/>
            <person name="Lim J."/>
            <person name="Wang M."/>
            <person name="Labutti K."/>
            <person name="Lipzen A."/>
            <person name="Barry K."/>
            <person name="Grigoriev I.V."/>
        </authorList>
    </citation>
    <scope>NUCLEOTIDE SEQUENCE [LARGE SCALE GENOMIC DNA]</scope>
    <source>
        <strain evidence="2">J235TASD1</strain>
    </source>
</reference>
<evidence type="ECO:0000313" key="1">
    <source>
        <dbReference type="EMBL" id="KXJ90466.1"/>
    </source>
</evidence>
<gene>
    <name evidence="1" type="ORF">Micbo1qcDRAFT_70758</name>
</gene>
<protein>
    <submittedName>
        <fullName evidence="1">Uncharacterized protein</fullName>
    </submittedName>
</protein>
<organism evidence="1 2">
    <name type="scientific">Microdochium bolleyi</name>
    <dbReference type="NCBI Taxonomy" id="196109"/>
    <lineage>
        <taxon>Eukaryota</taxon>
        <taxon>Fungi</taxon>
        <taxon>Dikarya</taxon>
        <taxon>Ascomycota</taxon>
        <taxon>Pezizomycotina</taxon>
        <taxon>Sordariomycetes</taxon>
        <taxon>Xylariomycetidae</taxon>
        <taxon>Xylariales</taxon>
        <taxon>Microdochiaceae</taxon>
        <taxon>Microdochium</taxon>
    </lineage>
</organism>
<accession>A0A136J0C6</accession>